<evidence type="ECO:0000313" key="1">
    <source>
        <dbReference type="EMBL" id="RXK58586.1"/>
    </source>
</evidence>
<dbReference type="Proteomes" id="UP000290204">
    <property type="component" value="Unassembled WGS sequence"/>
</dbReference>
<name>A0A4Q1CFB4_9BACT</name>
<dbReference type="EMBL" id="SDHW01000006">
    <property type="protein sequence ID" value="RXK58586.1"/>
    <property type="molecule type" value="Genomic_DNA"/>
</dbReference>
<keyword evidence="2" id="KW-1185">Reference proteome</keyword>
<dbReference type="AlphaFoldDB" id="A0A4Q1CFB4"/>
<proteinExistence type="predicted"/>
<protein>
    <recommendedName>
        <fullName evidence="3">Excalibur calcium-binding domain-containing protein</fullName>
    </recommendedName>
</protein>
<gene>
    <name evidence="1" type="ORF">ESA94_18315</name>
</gene>
<reference evidence="1 2" key="1">
    <citation type="submission" date="2019-01" db="EMBL/GenBank/DDBJ databases">
        <title>Lacibacter sp. strain TTM-7.</title>
        <authorList>
            <person name="Chen W.-M."/>
        </authorList>
    </citation>
    <scope>NUCLEOTIDE SEQUENCE [LARGE SCALE GENOMIC DNA]</scope>
    <source>
        <strain evidence="1 2">TTM-7</strain>
    </source>
</reference>
<evidence type="ECO:0008006" key="3">
    <source>
        <dbReference type="Google" id="ProtNLM"/>
    </source>
</evidence>
<evidence type="ECO:0000313" key="2">
    <source>
        <dbReference type="Proteomes" id="UP000290204"/>
    </source>
</evidence>
<organism evidence="1 2">
    <name type="scientific">Lacibacter luteus</name>
    <dbReference type="NCBI Taxonomy" id="2508719"/>
    <lineage>
        <taxon>Bacteria</taxon>
        <taxon>Pseudomonadati</taxon>
        <taxon>Bacteroidota</taxon>
        <taxon>Chitinophagia</taxon>
        <taxon>Chitinophagales</taxon>
        <taxon>Chitinophagaceae</taxon>
        <taxon>Lacibacter</taxon>
    </lineage>
</organism>
<sequence length="95" mass="10256">MSSEPTQTIQPAVVPATPQIETIKTIQDTQIKKVVPVSKSTRECNENYSGCLNPNASDYDCSGGSGNGPYYTGTVQVLGYDEYDLDRDGDGWGCE</sequence>
<accession>A0A4Q1CFB4</accession>
<dbReference type="OrthoDB" id="6048299at2"/>
<comment type="caution">
    <text evidence="1">The sequence shown here is derived from an EMBL/GenBank/DDBJ whole genome shotgun (WGS) entry which is preliminary data.</text>
</comment>